<reference evidence="1" key="1">
    <citation type="submission" date="2019-08" db="EMBL/GenBank/DDBJ databases">
        <authorList>
            <person name="Kucharzyk K."/>
            <person name="Murdoch R.W."/>
            <person name="Higgins S."/>
            <person name="Loffler F."/>
        </authorList>
    </citation>
    <scope>NUCLEOTIDE SEQUENCE</scope>
</reference>
<accession>A0A645EDW4</accession>
<evidence type="ECO:0000313" key="1">
    <source>
        <dbReference type="EMBL" id="MPN00245.1"/>
    </source>
</evidence>
<name>A0A645EDW4_9ZZZZ</name>
<gene>
    <name evidence="1" type="ORF">SDC9_147439</name>
</gene>
<dbReference type="EMBL" id="VSSQ01046278">
    <property type="protein sequence ID" value="MPN00245.1"/>
    <property type="molecule type" value="Genomic_DNA"/>
</dbReference>
<dbReference type="AlphaFoldDB" id="A0A645EDW4"/>
<proteinExistence type="predicted"/>
<organism evidence="1">
    <name type="scientific">bioreactor metagenome</name>
    <dbReference type="NCBI Taxonomy" id="1076179"/>
    <lineage>
        <taxon>unclassified sequences</taxon>
        <taxon>metagenomes</taxon>
        <taxon>ecological metagenomes</taxon>
    </lineage>
</organism>
<sequence length="209" mass="23884">MIKHNHVGDVKLDSGRTFKVSKNDLLIPIKNIENKFLSYLAVNSSNAKNVRVASSIKGGFFTIGEFPTNAKEYILCEDYLTGSTLHRSTNKTVLVCFDPQNIGIIAKSILFKDSEAKLIFATSKDTLTKNQARIKKGLQYANDFNMPFIFPVFPIGKQYEQYKNWNELQKYKSDAEIKSLIDTQIDYFFRVGKDNAIKQVIKKFNVVYD</sequence>
<protein>
    <submittedName>
        <fullName evidence="1">Uncharacterized protein</fullName>
    </submittedName>
</protein>
<comment type="caution">
    <text evidence="1">The sequence shown here is derived from an EMBL/GenBank/DDBJ whole genome shotgun (WGS) entry which is preliminary data.</text>
</comment>